<evidence type="ECO:0000256" key="2">
    <source>
        <dbReference type="SAM" id="SignalP"/>
    </source>
</evidence>
<dbReference type="Pfam" id="PF14856">
    <property type="entry name" value="Hce2"/>
    <property type="match status" value="1"/>
</dbReference>
<feature type="domain" description="Ecp2 effector protein-like" evidence="3">
    <location>
        <begin position="98"/>
        <end position="193"/>
    </location>
</feature>
<gene>
    <name evidence="4" type="ORF">CBER1_02758</name>
</gene>
<keyword evidence="5" id="KW-1185">Reference proteome</keyword>
<evidence type="ECO:0000313" key="5">
    <source>
        <dbReference type="Proteomes" id="UP000237631"/>
    </source>
</evidence>
<feature type="chain" id="PRO_5015577602" description="Ecp2 effector protein-like domain-containing protein" evidence="2">
    <location>
        <begin position="19"/>
        <end position="320"/>
    </location>
</feature>
<evidence type="ECO:0000256" key="1">
    <source>
        <dbReference type="SAM" id="MobiDB-lite"/>
    </source>
</evidence>
<feature type="compositionally biased region" description="Polar residues" evidence="1">
    <location>
        <begin position="40"/>
        <end position="75"/>
    </location>
</feature>
<name>A0A2S6C6M3_9PEZI</name>
<feature type="compositionally biased region" description="Gly residues" evidence="1">
    <location>
        <begin position="228"/>
        <end position="258"/>
    </location>
</feature>
<accession>A0A2S6C6M3</accession>
<reference evidence="5" key="1">
    <citation type="journal article" date="2017" name="bioRxiv">
        <title>Conservation of a gene cluster reveals novel cercosporin biosynthetic mechanisms and extends production to the genus Colletotrichum.</title>
        <authorList>
            <person name="de Jonge R."/>
            <person name="Ebert M.K."/>
            <person name="Huitt-Roehl C.R."/>
            <person name="Pal P."/>
            <person name="Suttle J.C."/>
            <person name="Spanner R.E."/>
            <person name="Neubauer J.D."/>
            <person name="Jurick W.M.II."/>
            <person name="Stott K.A."/>
            <person name="Secor G.A."/>
            <person name="Thomma B.P.H.J."/>
            <person name="Van de Peer Y."/>
            <person name="Townsend C.A."/>
            <person name="Bolton M.D."/>
        </authorList>
    </citation>
    <scope>NUCLEOTIDE SEQUENCE [LARGE SCALE GENOMIC DNA]</scope>
    <source>
        <strain evidence="5">CBS538.71</strain>
    </source>
</reference>
<feature type="region of interest" description="Disordered" evidence="1">
    <location>
        <begin position="40"/>
        <end position="91"/>
    </location>
</feature>
<dbReference type="OrthoDB" id="3648775at2759"/>
<proteinExistence type="predicted"/>
<feature type="region of interest" description="Disordered" evidence="1">
    <location>
        <begin position="225"/>
        <end position="320"/>
    </location>
</feature>
<dbReference type="InterPro" id="IPR029226">
    <property type="entry name" value="Ecp2-like"/>
</dbReference>
<dbReference type="Proteomes" id="UP000237631">
    <property type="component" value="Unassembled WGS sequence"/>
</dbReference>
<comment type="caution">
    <text evidence="4">The sequence shown here is derived from an EMBL/GenBank/DDBJ whole genome shotgun (WGS) entry which is preliminary data.</text>
</comment>
<keyword evidence="2" id="KW-0732">Signal</keyword>
<feature type="compositionally biased region" description="Gly residues" evidence="1">
    <location>
        <begin position="266"/>
        <end position="294"/>
    </location>
</feature>
<dbReference type="AlphaFoldDB" id="A0A2S6C6M3"/>
<sequence length="320" mass="32417">MQYTTSVLVALLPALGTATRFRSSGASDNAPQAAMLGASNVQQNPNGQGQSNAGSWQNPNGQVPDSNGNWQNSYSGGNGHDQWRHGNTNAGNAPGVNDCGISSFIEITQPAGSNPLVTDCQALVASIQQDYEWTVTSQGQTLVYNGTCAFNAVTSSGQDPDLTGKVGNADIIDLVTDSIKKYAKDGTVGCRGGYSLYASSAGAMPCDSPDAPSGKQVSVDWTLTHSGQVGGQGGQGGQGGKGGQGGHGGQGGQGGYGGRPNQPGQPGQGGQWSQGGQPNQGGQWGQGSQPGQGGQWDQEQQAGQGGQWQQGGQSGQNGYN</sequence>
<evidence type="ECO:0000313" key="4">
    <source>
        <dbReference type="EMBL" id="PPJ55388.1"/>
    </source>
</evidence>
<protein>
    <recommendedName>
        <fullName evidence="3">Ecp2 effector protein-like domain-containing protein</fullName>
    </recommendedName>
</protein>
<dbReference type="STRING" id="357750.A0A2S6C6M3"/>
<feature type="compositionally biased region" description="Gly residues" evidence="1">
    <location>
        <begin position="303"/>
        <end position="320"/>
    </location>
</feature>
<dbReference type="EMBL" id="PNEN01000540">
    <property type="protein sequence ID" value="PPJ55388.1"/>
    <property type="molecule type" value="Genomic_DNA"/>
</dbReference>
<evidence type="ECO:0000259" key="3">
    <source>
        <dbReference type="Pfam" id="PF14856"/>
    </source>
</evidence>
<feature type="signal peptide" evidence="2">
    <location>
        <begin position="1"/>
        <end position="18"/>
    </location>
</feature>
<organism evidence="4 5">
    <name type="scientific">Cercospora berteroae</name>
    <dbReference type="NCBI Taxonomy" id="357750"/>
    <lineage>
        <taxon>Eukaryota</taxon>
        <taxon>Fungi</taxon>
        <taxon>Dikarya</taxon>
        <taxon>Ascomycota</taxon>
        <taxon>Pezizomycotina</taxon>
        <taxon>Dothideomycetes</taxon>
        <taxon>Dothideomycetidae</taxon>
        <taxon>Mycosphaerellales</taxon>
        <taxon>Mycosphaerellaceae</taxon>
        <taxon>Cercospora</taxon>
    </lineage>
</organism>